<comment type="function">
    <text evidence="8">Component of the Mediator complex, a coactivator involved in the regulated transcription of nearly all RNA polymerase II-dependent genes. Mediator functions as a bridge to convey information from gene-specific regulatory proteins to the basal RNA polymerase II transcription machinery. Mediator is recruited to promoters by direct interactions with regulatory proteins and serves as a scaffold for the assembly of a functional preinitiation complex with RNA polymerase II and the general transcription factors.</text>
</comment>
<evidence type="ECO:0000256" key="2">
    <source>
        <dbReference type="ARBA" id="ARBA00005635"/>
    </source>
</evidence>
<dbReference type="Proteomes" id="UP000027586">
    <property type="component" value="Unassembled WGS sequence"/>
</dbReference>
<feature type="region of interest" description="Disordered" evidence="9">
    <location>
        <begin position="71"/>
        <end position="96"/>
    </location>
</feature>
<gene>
    <name evidence="8" type="primary">MED17</name>
    <name evidence="10" type="ORF">LCOR_07537.1</name>
</gene>
<feature type="compositionally biased region" description="Polar residues" evidence="9">
    <location>
        <begin position="478"/>
        <end position="489"/>
    </location>
</feature>
<dbReference type="Pfam" id="PF10156">
    <property type="entry name" value="Med17"/>
    <property type="match status" value="1"/>
</dbReference>
<dbReference type="PANTHER" id="PTHR13114:SF7">
    <property type="entry name" value="MEDIATOR OF RNA POLYMERASE II TRANSCRIPTION SUBUNIT 17"/>
    <property type="match status" value="1"/>
</dbReference>
<evidence type="ECO:0000256" key="3">
    <source>
        <dbReference type="ARBA" id="ARBA00019610"/>
    </source>
</evidence>
<dbReference type="EMBL" id="CBTN010000038">
    <property type="protein sequence ID" value="CDH56497.1"/>
    <property type="molecule type" value="Genomic_DNA"/>
</dbReference>
<comment type="similarity">
    <text evidence="2 8">Belongs to the Mediator complex subunit 17 family.</text>
</comment>
<evidence type="ECO:0000256" key="6">
    <source>
        <dbReference type="ARBA" id="ARBA00023242"/>
    </source>
</evidence>
<comment type="subunit">
    <text evidence="8">Component of the Mediator complex.</text>
</comment>
<evidence type="ECO:0000256" key="5">
    <source>
        <dbReference type="ARBA" id="ARBA00023163"/>
    </source>
</evidence>
<evidence type="ECO:0000313" key="10">
    <source>
        <dbReference type="EMBL" id="CDH56497.1"/>
    </source>
</evidence>
<dbReference type="OrthoDB" id="10251234at2759"/>
<accession>A0A068S3S4</accession>
<keyword evidence="5 8" id="KW-0804">Transcription</keyword>
<feature type="region of interest" description="Disordered" evidence="9">
    <location>
        <begin position="450"/>
        <end position="489"/>
    </location>
</feature>
<evidence type="ECO:0000256" key="8">
    <source>
        <dbReference type="RuleBase" id="RU364140"/>
    </source>
</evidence>
<feature type="region of interest" description="Disordered" evidence="9">
    <location>
        <begin position="379"/>
        <end position="406"/>
    </location>
</feature>
<proteinExistence type="inferred from homology"/>
<protein>
    <recommendedName>
        <fullName evidence="3 8">Mediator of RNA polymerase II transcription subunit 17</fullName>
    </recommendedName>
    <alternativeName>
        <fullName evidence="7 8">Mediator complex subunit 17</fullName>
    </alternativeName>
</protein>
<dbReference type="AlphaFoldDB" id="A0A068S3S4"/>
<evidence type="ECO:0000256" key="4">
    <source>
        <dbReference type="ARBA" id="ARBA00023015"/>
    </source>
</evidence>
<feature type="compositionally biased region" description="Low complexity" evidence="9">
    <location>
        <begin position="457"/>
        <end position="472"/>
    </location>
</feature>
<dbReference type="PANTHER" id="PTHR13114">
    <property type="entry name" value="MEDIATOR OF RNA POLYMERASE II TRANSCRIPTION SUBUNIT 17"/>
    <property type="match status" value="1"/>
</dbReference>
<dbReference type="VEuPathDB" id="FungiDB:LCOR_07537.1"/>
<evidence type="ECO:0000256" key="9">
    <source>
        <dbReference type="SAM" id="MobiDB-lite"/>
    </source>
</evidence>
<comment type="subcellular location">
    <subcellularLocation>
        <location evidence="1 8">Nucleus</location>
    </subcellularLocation>
</comment>
<dbReference type="GO" id="GO:0016592">
    <property type="term" value="C:mediator complex"/>
    <property type="evidence" value="ECO:0007669"/>
    <property type="project" value="InterPro"/>
</dbReference>
<keyword evidence="11" id="KW-1185">Reference proteome</keyword>
<keyword evidence="6 8" id="KW-0539">Nucleus</keyword>
<comment type="caution">
    <text evidence="10">The sequence shown here is derived from an EMBL/GenBank/DDBJ whole genome shotgun (WGS) entry which is preliminary data.</text>
</comment>
<organism evidence="10 11">
    <name type="scientific">Lichtheimia corymbifera JMRC:FSU:9682</name>
    <dbReference type="NCBI Taxonomy" id="1263082"/>
    <lineage>
        <taxon>Eukaryota</taxon>
        <taxon>Fungi</taxon>
        <taxon>Fungi incertae sedis</taxon>
        <taxon>Mucoromycota</taxon>
        <taxon>Mucoromycotina</taxon>
        <taxon>Mucoromycetes</taxon>
        <taxon>Mucorales</taxon>
        <taxon>Lichtheimiaceae</taxon>
        <taxon>Lichtheimia</taxon>
    </lineage>
</organism>
<dbReference type="GO" id="GO:0006357">
    <property type="term" value="P:regulation of transcription by RNA polymerase II"/>
    <property type="evidence" value="ECO:0007669"/>
    <property type="project" value="InterPro"/>
</dbReference>
<evidence type="ECO:0000313" key="11">
    <source>
        <dbReference type="Proteomes" id="UP000027586"/>
    </source>
</evidence>
<reference evidence="10" key="1">
    <citation type="submission" date="2013-08" db="EMBL/GenBank/DDBJ databases">
        <title>Gene expansion shapes genome architecture in the human pathogen Lichtheimia corymbifera: an evolutionary genomics analysis in the ancient terrestrial Mucorales (Mucoromycotina).</title>
        <authorList>
            <person name="Schwartze V.U."/>
            <person name="Winter S."/>
            <person name="Shelest E."/>
            <person name="Marcet-Houben M."/>
            <person name="Horn F."/>
            <person name="Wehner S."/>
            <person name="Hoffmann K."/>
            <person name="Riege K."/>
            <person name="Sammeth M."/>
            <person name="Nowrousian M."/>
            <person name="Valiante V."/>
            <person name="Linde J."/>
            <person name="Jacobsen I.D."/>
            <person name="Marz M."/>
            <person name="Brakhage A.A."/>
            <person name="Gabaldon T."/>
            <person name="Bocker S."/>
            <person name="Voigt K."/>
        </authorList>
    </citation>
    <scope>NUCLEOTIDE SEQUENCE [LARGE SCALE GENOMIC DNA]</scope>
    <source>
        <strain evidence="10">FSU 9682</strain>
    </source>
</reference>
<dbReference type="GO" id="GO:0070847">
    <property type="term" value="C:core mediator complex"/>
    <property type="evidence" value="ECO:0007669"/>
    <property type="project" value="TreeGrafter"/>
</dbReference>
<keyword evidence="8" id="KW-0010">Activator</keyword>
<keyword evidence="4 8" id="KW-0805">Transcription regulation</keyword>
<evidence type="ECO:0000256" key="7">
    <source>
        <dbReference type="ARBA" id="ARBA00032014"/>
    </source>
</evidence>
<sequence length="759" mass="84173">MDNEPAPKRLKLSLQPSLDQVPVDIEDNGQEIFKNEPSLPEKLMDNVDRIWFERGDWRDISEESLQQSITAVDDDTSSEANDKDANNQSVSGAPSGFDMARVRESVHNKLFHAKSEIDVALDVINILLSQNRSKDVVLPLPPGTLHATYVAKPRPTVKAQLESAQLTLGLKRKQQRNASEFLKSSATKLRSLVDGEQQFWEEALELRRNNWLMHANTVSADTSFLVRYGYTDAGSDFNEVSFGEFSRANDDHDEEKTRLTLPHSLPRRMVANVSISKMGKLDHQSDMGSEVIMGMSEEVNEKSKNGVLPCLAMSSQLSKIQQQLVEAQSTIFDAELYASVLSEAQGLASNNDVRFDDEEVIVTIDGHVDLSIRRVEASAIKDQERGSDDDDDKNDQVDTPPVTTQQISGRTLDLALRLLLLQRYRLNTWKTRARLLCPNRKIQQLLTTMGEPPLQPSSASGGTSGTASSSAVGGSGTNRRMQQARGTNAWQPSVPVLSPALAMCKFWVLFDRVRQLVYDAIEPFTGEGGTNLSVHYELRGDGFSDQRKRNDGSLCDSYPGVGEMAISLSISILKGQFLLFVLHESGNITVRLPQGLMTLSNISEFQALLTREINLIGLRMVCEVANSFIRCTPGFQNATPSEQGRCLWKVDDIEETINGSISWALGPSANQDANHVWRSIHVQLIKTQLEGKPAYQLQFQLRAPAQSNERSTSALPSITREILFSRSQTKDAGVLTFSEKIKLIVEELVQEAASSIKSP</sequence>
<dbReference type="InterPro" id="IPR019313">
    <property type="entry name" value="Mediator_Med17"/>
</dbReference>
<dbReference type="STRING" id="1263082.A0A068S3S4"/>
<evidence type="ECO:0000256" key="1">
    <source>
        <dbReference type="ARBA" id="ARBA00004123"/>
    </source>
</evidence>
<dbReference type="GO" id="GO:0003712">
    <property type="term" value="F:transcription coregulator activity"/>
    <property type="evidence" value="ECO:0007669"/>
    <property type="project" value="InterPro"/>
</dbReference>
<name>A0A068S3S4_9FUNG</name>